<proteinExistence type="predicted"/>
<gene>
    <name evidence="11" type="ORF">PTSG_00941</name>
</gene>
<dbReference type="SMART" id="SM01117">
    <property type="entry name" value="Cyt-b5"/>
    <property type="match status" value="1"/>
</dbReference>
<evidence type="ECO:0000256" key="6">
    <source>
        <dbReference type="ARBA" id="ARBA00023212"/>
    </source>
</evidence>
<dbReference type="InterPro" id="IPR036400">
    <property type="entry name" value="Cyt_B5-like_heme/steroid_sf"/>
</dbReference>
<dbReference type="KEGG" id="sre:PTSG_00941"/>
<evidence type="ECO:0000256" key="1">
    <source>
        <dbReference type="ARBA" id="ARBA00004430"/>
    </source>
</evidence>
<dbReference type="GO" id="GO:0046872">
    <property type="term" value="F:metal ion binding"/>
    <property type="evidence" value="ECO:0007669"/>
    <property type="project" value="UniProtKB-KW"/>
</dbReference>
<sequence length="220" mass="25010">MSSAGKGGTRYFTPSEVAAHNCAEDLWVSFLGYVYDLTPLAKEHVGSPLLQPIVAVAGTDISHWFDETTQDLRKFVDPVTGLELPYTPHGRFVHVPPPCPTTSWATDFGIPWWKDTSRRIGRLSKRTRLIKVTNMLSSQSQTIEVCNEETLQQIESRYLEYNSHSQSYTWKHLGNVLDMGKTLGENGIEELSEEFYKLSIDQYEFVPEIQVYFNDDLTAP</sequence>
<dbReference type="Proteomes" id="UP000007799">
    <property type="component" value="Unassembled WGS sequence"/>
</dbReference>
<feature type="domain" description="Cytochrome b5 heme-binding" evidence="10">
    <location>
        <begin position="9"/>
        <end position="65"/>
    </location>
</feature>
<evidence type="ECO:0000256" key="4">
    <source>
        <dbReference type="ARBA" id="ARBA00022723"/>
    </source>
</evidence>
<dbReference type="FunCoup" id="F2TXY1">
    <property type="interactions" value="13"/>
</dbReference>
<dbReference type="InterPro" id="IPR001199">
    <property type="entry name" value="Cyt_B5-like_heme/steroid-bd"/>
</dbReference>
<dbReference type="RefSeq" id="XP_004998415.1">
    <property type="nucleotide sequence ID" value="XM_004998358.1"/>
</dbReference>
<dbReference type="EMBL" id="GL832956">
    <property type="protein sequence ID" value="EGD76240.1"/>
    <property type="molecule type" value="Genomic_DNA"/>
</dbReference>
<keyword evidence="6" id="KW-0206">Cytoskeleton</keyword>
<comment type="subcellular location">
    <subcellularLocation>
        <location evidence="1">Cytoplasm</location>
        <location evidence="1">Cytoskeleton</location>
        <location evidence="1">Cilium axoneme</location>
    </subcellularLocation>
</comment>
<dbReference type="PANTHER" id="PTHR21281:SF0">
    <property type="entry name" value="CYTOCHROME B5 DOMAIN-CONTAINING PROTEIN 1"/>
    <property type="match status" value="1"/>
</dbReference>
<evidence type="ECO:0000256" key="7">
    <source>
        <dbReference type="ARBA" id="ARBA00023273"/>
    </source>
</evidence>
<evidence type="ECO:0000313" key="11">
    <source>
        <dbReference type="EMBL" id="EGD76240.1"/>
    </source>
</evidence>
<dbReference type="InParanoid" id="F2TXY1"/>
<keyword evidence="3" id="KW-0349">Heme</keyword>
<accession>F2TXY1</accession>
<evidence type="ECO:0000313" key="12">
    <source>
        <dbReference type="Proteomes" id="UP000007799"/>
    </source>
</evidence>
<evidence type="ECO:0000256" key="3">
    <source>
        <dbReference type="ARBA" id="ARBA00022617"/>
    </source>
</evidence>
<evidence type="ECO:0000256" key="2">
    <source>
        <dbReference type="ARBA" id="ARBA00022490"/>
    </source>
</evidence>
<dbReference type="OrthoDB" id="260091at2759"/>
<dbReference type="Pfam" id="PF00173">
    <property type="entry name" value="Cyt-b5"/>
    <property type="match status" value="1"/>
</dbReference>
<name>F2TXY1_SALR5</name>
<keyword evidence="12" id="KW-1185">Reference proteome</keyword>
<comment type="function">
    <text evidence="9">Radial spoke stalk protein that binds heme under oxidizing conditions. Required for the coordinated beating of multiple cilia maybe by functioning in a redox signaling pathway.</text>
</comment>
<dbReference type="eggNOG" id="KOG0537">
    <property type="taxonomic scope" value="Eukaryota"/>
</dbReference>
<dbReference type="GO" id="GO:0005930">
    <property type="term" value="C:axoneme"/>
    <property type="evidence" value="ECO:0007669"/>
    <property type="project" value="UniProtKB-SubCell"/>
</dbReference>
<keyword evidence="7" id="KW-0966">Cell projection</keyword>
<dbReference type="PANTHER" id="PTHR21281">
    <property type="entry name" value="CYTOCHROME B5 DOMAIN-CONTAINING PROTEIN 1"/>
    <property type="match status" value="1"/>
</dbReference>
<dbReference type="InterPro" id="IPR052320">
    <property type="entry name" value="Cytochrome_b5_domain"/>
</dbReference>
<dbReference type="Gene3D" id="3.10.120.10">
    <property type="entry name" value="Cytochrome b5-like heme/steroid binding domain"/>
    <property type="match status" value="1"/>
</dbReference>
<dbReference type="AlphaFoldDB" id="F2TXY1"/>
<evidence type="ECO:0000256" key="5">
    <source>
        <dbReference type="ARBA" id="ARBA00023004"/>
    </source>
</evidence>
<evidence type="ECO:0000256" key="8">
    <source>
        <dbReference type="ARBA" id="ARBA00040649"/>
    </source>
</evidence>
<dbReference type="OMA" id="DLTHFFH"/>
<keyword evidence="2" id="KW-0963">Cytoplasm</keyword>
<evidence type="ECO:0000259" key="10">
    <source>
        <dbReference type="PROSITE" id="PS50255"/>
    </source>
</evidence>
<keyword evidence="5" id="KW-0408">Iron</keyword>
<protein>
    <recommendedName>
        <fullName evidence="8">Cytochrome b5 domain-containing protein 1</fullName>
    </recommendedName>
</protein>
<organism evidence="12">
    <name type="scientific">Salpingoeca rosetta (strain ATCC 50818 / BSB-021)</name>
    <dbReference type="NCBI Taxonomy" id="946362"/>
    <lineage>
        <taxon>Eukaryota</taxon>
        <taxon>Choanoflagellata</taxon>
        <taxon>Craspedida</taxon>
        <taxon>Salpingoecidae</taxon>
        <taxon>Salpingoeca</taxon>
    </lineage>
</organism>
<dbReference type="SUPFAM" id="SSF55856">
    <property type="entry name" value="Cytochrome b5-like heme/steroid binding domain"/>
    <property type="match status" value="1"/>
</dbReference>
<keyword evidence="4" id="KW-0479">Metal-binding</keyword>
<dbReference type="GeneID" id="16079009"/>
<dbReference type="PROSITE" id="PS50255">
    <property type="entry name" value="CYTOCHROME_B5_2"/>
    <property type="match status" value="1"/>
</dbReference>
<evidence type="ECO:0000256" key="9">
    <source>
        <dbReference type="ARBA" id="ARBA00046139"/>
    </source>
</evidence>
<dbReference type="STRING" id="946362.F2TXY1"/>
<reference evidence="11" key="1">
    <citation type="submission" date="2009-08" db="EMBL/GenBank/DDBJ databases">
        <title>Annotation of Salpingoeca rosetta.</title>
        <authorList>
            <consortium name="The Broad Institute Genome Sequencing Platform"/>
            <person name="Russ C."/>
            <person name="Cuomo C."/>
            <person name="Burger G."/>
            <person name="Gray M.W."/>
            <person name="Holland P.W.H."/>
            <person name="King N."/>
            <person name="Lang F.B.F."/>
            <person name="Roger A.J."/>
            <person name="Ruiz-Trillo I."/>
            <person name="Young S.K."/>
            <person name="Zeng Q."/>
            <person name="Gargeya S."/>
            <person name="Alvarado L."/>
            <person name="Berlin A."/>
            <person name="Chapman S.B."/>
            <person name="Chen Z."/>
            <person name="Freedman E."/>
            <person name="Gellesch M."/>
            <person name="Goldberg J."/>
            <person name="Griggs A."/>
            <person name="Gujja S."/>
            <person name="Heilman E."/>
            <person name="Heiman D."/>
            <person name="Howarth C."/>
            <person name="Mehta T."/>
            <person name="Neiman D."/>
            <person name="Pearson M."/>
            <person name="Roberts A."/>
            <person name="Saif S."/>
            <person name="Shea T."/>
            <person name="Shenoy N."/>
            <person name="Sisk P."/>
            <person name="Stolte C."/>
            <person name="Sykes S."/>
            <person name="White J."/>
            <person name="Yandava C."/>
            <person name="Haas B."/>
            <person name="Nusbaum C."/>
            <person name="Birren B."/>
        </authorList>
    </citation>
    <scope>NUCLEOTIDE SEQUENCE [LARGE SCALE GENOMIC DNA]</scope>
    <source>
        <strain evidence="11">ATCC 50818</strain>
    </source>
</reference>